<dbReference type="SUPFAM" id="SSF54427">
    <property type="entry name" value="NTF2-like"/>
    <property type="match status" value="1"/>
</dbReference>
<dbReference type="OrthoDB" id="9800684at2"/>
<dbReference type="InterPro" id="IPR032710">
    <property type="entry name" value="NTF2-like_dom_sf"/>
</dbReference>
<dbReference type="Proteomes" id="UP000445696">
    <property type="component" value="Unassembled WGS sequence"/>
</dbReference>
<protein>
    <recommendedName>
        <fullName evidence="1">SnoaL-like domain-containing protein</fullName>
    </recommendedName>
</protein>
<comment type="caution">
    <text evidence="2">The sequence shown here is derived from an EMBL/GenBank/DDBJ whole genome shotgun (WGS) entry which is preliminary data.</text>
</comment>
<dbReference type="AlphaFoldDB" id="A0A845MG29"/>
<keyword evidence="3" id="KW-1185">Reference proteome</keyword>
<sequence>MTTSGTREELSTLTDQFVAAFNRQDLDGVMSFFAETAVYRDAYGKEHKGPAAIRTAFEPVLNGKLGKIHFKGEDRFIDADTGKVMDSWTLRMHMGEGAEKEASMTGLDLLYFAGGKLVTKTTYRRG</sequence>
<organism evidence="2 3">
    <name type="scientific">Sneathiella chungangensis</name>
    <dbReference type="NCBI Taxonomy" id="1418234"/>
    <lineage>
        <taxon>Bacteria</taxon>
        <taxon>Pseudomonadati</taxon>
        <taxon>Pseudomonadota</taxon>
        <taxon>Alphaproteobacteria</taxon>
        <taxon>Sneathiellales</taxon>
        <taxon>Sneathiellaceae</taxon>
        <taxon>Sneathiella</taxon>
    </lineage>
</organism>
<feature type="domain" description="SnoaL-like" evidence="1">
    <location>
        <begin position="16"/>
        <end position="118"/>
    </location>
</feature>
<gene>
    <name evidence="2" type="ORF">GQF03_11395</name>
</gene>
<evidence type="ECO:0000259" key="1">
    <source>
        <dbReference type="Pfam" id="PF12680"/>
    </source>
</evidence>
<dbReference type="InterPro" id="IPR037401">
    <property type="entry name" value="SnoaL-like"/>
</dbReference>
<evidence type="ECO:0000313" key="3">
    <source>
        <dbReference type="Proteomes" id="UP000445696"/>
    </source>
</evidence>
<name>A0A845MG29_9PROT</name>
<dbReference type="Pfam" id="PF12680">
    <property type="entry name" value="SnoaL_2"/>
    <property type="match status" value="1"/>
</dbReference>
<dbReference type="RefSeq" id="WP_161339392.1">
    <property type="nucleotide sequence ID" value="NZ_JBHSDG010000004.1"/>
</dbReference>
<evidence type="ECO:0000313" key="2">
    <source>
        <dbReference type="EMBL" id="MZR22938.1"/>
    </source>
</evidence>
<reference evidence="2 3" key="1">
    <citation type="journal article" date="2014" name="Int. J. Syst. Evol. Microbiol.">
        <title>Sneathiella chungangensis sp. nov., isolated from a marine sand, and emended description of the genus Sneathiella.</title>
        <authorList>
            <person name="Siamphan C."/>
            <person name="Kim H."/>
            <person name="Lee J.S."/>
            <person name="Kim W."/>
        </authorList>
    </citation>
    <scope>NUCLEOTIDE SEQUENCE [LARGE SCALE GENOMIC DNA]</scope>
    <source>
        <strain evidence="2 3">KCTC 32476</strain>
    </source>
</reference>
<dbReference type="Gene3D" id="3.10.450.50">
    <property type="match status" value="1"/>
</dbReference>
<accession>A0A845MG29</accession>
<dbReference type="EMBL" id="WTVA01000004">
    <property type="protein sequence ID" value="MZR22938.1"/>
    <property type="molecule type" value="Genomic_DNA"/>
</dbReference>
<proteinExistence type="predicted"/>